<dbReference type="RefSeq" id="XP_062784049.1">
    <property type="nucleotide sequence ID" value="XM_062927998.1"/>
</dbReference>
<dbReference type="AlphaFoldDB" id="A0AAX4IUJ4"/>
<proteinExistence type="predicted"/>
<protein>
    <submittedName>
        <fullName evidence="1">Uncharacterized protein</fullName>
    </submittedName>
</protein>
<dbReference type="EMBL" id="CP137312">
    <property type="protein sequence ID" value="WQF86828.1"/>
    <property type="molecule type" value="Genomic_DNA"/>
</dbReference>
<keyword evidence="2" id="KW-1185">Reference proteome</keyword>
<dbReference type="KEGG" id="cdet:87948342"/>
<organism evidence="1 2">
    <name type="scientific">Colletotrichum destructivum</name>
    <dbReference type="NCBI Taxonomy" id="34406"/>
    <lineage>
        <taxon>Eukaryota</taxon>
        <taxon>Fungi</taxon>
        <taxon>Dikarya</taxon>
        <taxon>Ascomycota</taxon>
        <taxon>Pezizomycotina</taxon>
        <taxon>Sordariomycetes</taxon>
        <taxon>Hypocreomycetidae</taxon>
        <taxon>Glomerellales</taxon>
        <taxon>Glomerellaceae</taxon>
        <taxon>Colletotrichum</taxon>
        <taxon>Colletotrichum destructivum species complex</taxon>
    </lineage>
</organism>
<accession>A0AAX4IUJ4</accession>
<evidence type="ECO:0000313" key="1">
    <source>
        <dbReference type="EMBL" id="WQF86828.1"/>
    </source>
</evidence>
<evidence type="ECO:0000313" key="2">
    <source>
        <dbReference type="Proteomes" id="UP001322277"/>
    </source>
</evidence>
<gene>
    <name evidence="1" type="ORF">CDEST_11842</name>
</gene>
<reference evidence="2" key="1">
    <citation type="journal article" date="2023" name="bioRxiv">
        <title>Complete genome of the Medicago anthracnose fungus, Colletotrichum destructivum, reveals a mini-chromosome-like region within a core chromosome.</title>
        <authorList>
            <person name="Lapalu N."/>
            <person name="Simon A."/>
            <person name="Lu A."/>
            <person name="Plaumann P.-L."/>
            <person name="Amselem J."/>
            <person name="Pigne S."/>
            <person name="Auger A."/>
            <person name="Koch C."/>
            <person name="Dallery J.-F."/>
            <person name="O'Connell R.J."/>
        </authorList>
    </citation>
    <scope>NUCLEOTIDE SEQUENCE [LARGE SCALE GENOMIC DNA]</scope>
    <source>
        <strain evidence="2">CBS 520.97</strain>
    </source>
</reference>
<name>A0AAX4IUJ4_9PEZI</name>
<dbReference type="GeneID" id="87948342"/>
<dbReference type="Proteomes" id="UP001322277">
    <property type="component" value="Chromosome 8"/>
</dbReference>
<sequence>MPDSAPIPAKAKDAPAKLPLPGTIVIHVNSSPHCPALIKICCEELVFVGGAKYDWPQKSVTIRCRTLSLIPDAAGTPVEFSLVGADSGDPPGKAATAASHRDMRAQTHPDAFAFKFANGDGSSPGYWIVTFDIEKPGSRRLAQEGDDGEKDVPGQKSGAAGCFTLFAEKVDASMTSAAGCMWDWRKFLELMAGKDEEQIKKAEQLKAFCENSTAVPTRASEPNHNHREGERLWELYSPPVDRPPPKDWKDLRQPMPKVGEVAFKDATSASLHQAYTNEALFLQKIHGRLSFKHFVYVTAQPYAWADEETLAAVARLKSSGAWTMRIFADADAKDERPILKVFKLAFQTLFQACSAEPPAEAYQHSVS</sequence>